<dbReference type="Gene3D" id="3.20.80.10">
    <property type="entry name" value="Regulatory factor, effector binding domain"/>
    <property type="match status" value="1"/>
</dbReference>
<dbReference type="RefSeq" id="WP_025226309.1">
    <property type="nucleotide sequence ID" value="NZ_CP007139.1"/>
</dbReference>
<dbReference type="InterPro" id="IPR029442">
    <property type="entry name" value="GyrI-like"/>
</dbReference>
<dbReference type="STRING" id="661478.OP10G_1731"/>
<proteinExistence type="predicted"/>
<accession>A0A068NU40</accession>
<dbReference type="AlphaFoldDB" id="A0A068NU40"/>
<evidence type="ECO:0000259" key="1">
    <source>
        <dbReference type="SMART" id="SM00871"/>
    </source>
</evidence>
<dbReference type="eggNOG" id="COG3708">
    <property type="taxonomic scope" value="Bacteria"/>
</dbReference>
<protein>
    <recommendedName>
        <fullName evidence="1">AraC effector-binding domain-containing protein</fullName>
    </recommendedName>
</protein>
<gene>
    <name evidence="2" type="ORF">OP10G_1731</name>
</gene>
<dbReference type="OrthoDB" id="9773308at2"/>
<evidence type="ECO:0000313" key="3">
    <source>
        <dbReference type="Proteomes" id="UP000027982"/>
    </source>
</evidence>
<dbReference type="SMART" id="SM00871">
    <property type="entry name" value="AraC_E_bind"/>
    <property type="match status" value="1"/>
</dbReference>
<name>A0A068NU40_FIMGI</name>
<reference evidence="2 3" key="1">
    <citation type="journal article" date="2014" name="PLoS ONE">
        <title>The first complete genome sequence of the class fimbriimonadia in the phylum armatimonadetes.</title>
        <authorList>
            <person name="Hu Z.Y."/>
            <person name="Wang Y.Z."/>
            <person name="Im W.T."/>
            <person name="Wang S.Y."/>
            <person name="Zhao G.P."/>
            <person name="Zheng H.J."/>
            <person name="Quan Z.X."/>
        </authorList>
    </citation>
    <scope>NUCLEOTIDE SEQUENCE [LARGE SCALE GENOMIC DNA]</scope>
    <source>
        <strain evidence="2">Gsoil 348</strain>
    </source>
</reference>
<dbReference type="Proteomes" id="UP000027982">
    <property type="component" value="Chromosome"/>
</dbReference>
<dbReference type="InterPro" id="IPR011256">
    <property type="entry name" value="Reg_factor_effector_dom_sf"/>
</dbReference>
<dbReference type="Pfam" id="PF06445">
    <property type="entry name" value="GyrI-like"/>
    <property type="match status" value="1"/>
</dbReference>
<feature type="domain" description="AraC effector-binding" evidence="1">
    <location>
        <begin position="2"/>
        <end position="163"/>
    </location>
</feature>
<sequence length="163" mass="18403">MFEPEILELPELHLLGLRVAGKPKDLGKLVPKGWRDLQSRLSQIEGVKDSSRQIGFLLPNDHILPLGRIATYISVEVSPETPEPKGLKRHDLPASRYAVFTYRGSFLAPEFAGFYPGIFKALQESGLEFDGARGWIEMYDDASHNWEDKADPKNELRVAFPLK</sequence>
<dbReference type="EMBL" id="CP007139">
    <property type="protein sequence ID" value="AIE85099.1"/>
    <property type="molecule type" value="Genomic_DNA"/>
</dbReference>
<dbReference type="HOGENOM" id="CLU_1624690_0_0_0"/>
<keyword evidence="3" id="KW-1185">Reference proteome</keyword>
<evidence type="ECO:0000313" key="2">
    <source>
        <dbReference type="EMBL" id="AIE85099.1"/>
    </source>
</evidence>
<dbReference type="SUPFAM" id="SSF55136">
    <property type="entry name" value="Probable bacterial effector-binding domain"/>
    <property type="match status" value="1"/>
</dbReference>
<organism evidence="2 3">
    <name type="scientific">Fimbriimonas ginsengisoli Gsoil 348</name>
    <dbReference type="NCBI Taxonomy" id="661478"/>
    <lineage>
        <taxon>Bacteria</taxon>
        <taxon>Bacillati</taxon>
        <taxon>Armatimonadota</taxon>
        <taxon>Fimbriimonadia</taxon>
        <taxon>Fimbriimonadales</taxon>
        <taxon>Fimbriimonadaceae</taxon>
        <taxon>Fimbriimonas</taxon>
    </lineage>
</organism>
<dbReference type="KEGG" id="fgi:OP10G_1731"/>
<dbReference type="InterPro" id="IPR010499">
    <property type="entry name" value="AraC_E-bd"/>
</dbReference>